<sequence length="69" mass="7870">MTLYFRVSLFSPRPDIACLWRVDVTMAMNTSRQPCQASDPRMSQPGLLLSASFTARSFYHLNISPLPFM</sequence>
<evidence type="ECO:0000313" key="1">
    <source>
        <dbReference type="EMBL" id="MPC54049.1"/>
    </source>
</evidence>
<dbReference type="Proteomes" id="UP000324222">
    <property type="component" value="Unassembled WGS sequence"/>
</dbReference>
<dbReference type="EMBL" id="VSRR010012068">
    <property type="protein sequence ID" value="MPC54049.1"/>
    <property type="molecule type" value="Genomic_DNA"/>
</dbReference>
<proteinExistence type="predicted"/>
<evidence type="ECO:0000313" key="2">
    <source>
        <dbReference type="Proteomes" id="UP000324222"/>
    </source>
</evidence>
<protein>
    <submittedName>
        <fullName evidence="1">Uncharacterized protein</fullName>
    </submittedName>
</protein>
<name>A0A5B7G8W1_PORTR</name>
<organism evidence="1 2">
    <name type="scientific">Portunus trituberculatus</name>
    <name type="common">Swimming crab</name>
    <name type="synonym">Neptunus trituberculatus</name>
    <dbReference type="NCBI Taxonomy" id="210409"/>
    <lineage>
        <taxon>Eukaryota</taxon>
        <taxon>Metazoa</taxon>
        <taxon>Ecdysozoa</taxon>
        <taxon>Arthropoda</taxon>
        <taxon>Crustacea</taxon>
        <taxon>Multicrustacea</taxon>
        <taxon>Malacostraca</taxon>
        <taxon>Eumalacostraca</taxon>
        <taxon>Eucarida</taxon>
        <taxon>Decapoda</taxon>
        <taxon>Pleocyemata</taxon>
        <taxon>Brachyura</taxon>
        <taxon>Eubrachyura</taxon>
        <taxon>Portunoidea</taxon>
        <taxon>Portunidae</taxon>
        <taxon>Portuninae</taxon>
        <taxon>Portunus</taxon>
    </lineage>
</organism>
<accession>A0A5B7G8W1</accession>
<gene>
    <name evidence="1" type="ORF">E2C01_047956</name>
</gene>
<keyword evidence="2" id="KW-1185">Reference proteome</keyword>
<dbReference type="AlphaFoldDB" id="A0A5B7G8W1"/>
<reference evidence="1 2" key="1">
    <citation type="submission" date="2019-05" db="EMBL/GenBank/DDBJ databases">
        <title>Another draft genome of Portunus trituberculatus and its Hox gene families provides insights of decapod evolution.</title>
        <authorList>
            <person name="Jeong J.-H."/>
            <person name="Song I."/>
            <person name="Kim S."/>
            <person name="Choi T."/>
            <person name="Kim D."/>
            <person name="Ryu S."/>
            <person name="Kim W."/>
        </authorList>
    </citation>
    <scope>NUCLEOTIDE SEQUENCE [LARGE SCALE GENOMIC DNA]</scope>
    <source>
        <tissue evidence="1">Muscle</tissue>
    </source>
</reference>
<comment type="caution">
    <text evidence="1">The sequence shown here is derived from an EMBL/GenBank/DDBJ whole genome shotgun (WGS) entry which is preliminary data.</text>
</comment>